<keyword evidence="3" id="KW-1185">Reference proteome</keyword>
<feature type="transmembrane region" description="Helical" evidence="1">
    <location>
        <begin position="7"/>
        <end position="29"/>
    </location>
</feature>
<name>A0ABS4ENC2_9HYPH</name>
<protein>
    <submittedName>
        <fullName evidence="2">Uncharacterized protein</fullName>
    </submittedName>
</protein>
<feature type="transmembrane region" description="Helical" evidence="1">
    <location>
        <begin position="120"/>
        <end position="140"/>
    </location>
</feature>
<feature type="transmembrane region" description="Helical" evidence="1">
    <location>
        <begin position="209"/>
        <end position="229"/>
    </location>
</feature>
<feature type="transmembrane region" description="Helical" evidence="1">
    <location>
        <begin position="152"/>
        <end position="170"/>
    </location>
</feature>
<evidence type="ECO:0000313" key="3">
    <source>
        <dbReference type="Proteomes" id="UP000823786"/>
    </source>
</evidence>
<evidence type="ECO:0000256" key="1">
    <source>
        <dbReference type="SAM" id="Phobius"/>
    </source>
</evidence>
<feature type="transmembrane region" description="Helical" evidence="1">
    <location>
        <begin position="262"/>
        <end position="282"/>
    </location>
</feature>
<feature type="transmembrane region" description="Helical" evidence="1">
    <location>
        <begin position="331"/>
        <end position="349"/>
    </location>
</feature>
<comment type="caution">
    <text evidence="2">The sequence shown here is derived from an EMBL/GenBank/DDBJ whole genome shotgun (WGS) entry which is preliminary data.</text>
</comment>
<dbReference type="EMBL" id="JAGGJV010000005">
    <property type="protein sequence ID" value="MBP1859454.1"/>
    <property type="molecule type" value="Genomic_DNA"/>
</dbReference>
<feature type="transmembrane region" description="Helical" evidence="1">
    <location>
        <begin position="82"/>
        <end position="100"/>
    </location>
</feature>
<sequence>MFIPLHVLRMVVIAIAVMAAMIVYEHAILGSSYIPEIAPRLVAYDILRSLVALILSVGVVHAIWQDGLAIGLPIVPRLAPKFVMISAGVTVFALWCAWLFSRNPQIFNALSLEDGPFEWLSAFFLFAASLLFALLSIGQLVNARSGAGRQAWIAFFAGAFFALVFFVVGMEEISWMQRVFHVATPEAFAELNDQKEFNFHNMSTGASELIYYCGAFVLLVLLPFAGLFIRRRLGNGPVSAFMPSLFVLAASAPMAAFNCGRWGVLPIQMSAMMTVIILLVLANAALQHGLWREFLLFAGVAISIVAMQELFLVESARLVRLWDPTEYKELFIAAGLALYAGQTWWKLRVPRSAMAPARA</sequence>
<feature type="transmembrane region" description="Helical" evidence="1">
    <location>
        <begin position="49"/>
        <end position="75"/>
    </location>
</feature>
<gene>
    <name evidence="2" type="ORF">J2Z75_002971</name>
</gene>
<organism evidence="2 3">
    <name type="scientific">Rhizobium herbae</name>
    <dbReference type="NCBI Taxonomy" id="508661"/>
    <lineage>
        <taxon>Bacteria</taxon>
        <taxon>Pseudomonadati</taxon>
        <taxon>Pseudomonadota</taxon>
        <taxon>Alphaproteobacteria</taxon>
        <taxon>Hyphomicrobiales</taxon>
        <taxon>Rhizobiaceae</taxon>
        <taxon>Rhizobium/Agrobacterium group</taxon>
        <taxon>Rhizobium</taxon>
    </lineage>
</organism>
<reference evidence="2 3" key="1">
    <citation type="submission" date="2021-03" db="EMBL/GenBank/DDBJ databases">
        <title>Genomic Encyclopedia of Type Strains, Phase IV (KMG-IV): sequencing the most valuable type-strain genomes for metagenomic binning, comparative biology and taxonomic classification.</title>
        <authorList>
            <person name="Goeker M."/>
        </authorList>
    </citation>
    <scope>NUCLEOTIDE SEQUENCE [LARGE SCALE GENOMIC DNA]</scope>
    <source>
        <strain evidence="2 3">DSM 26427</strain>
    </source>
</reference>
<evidence type="ECO:0000313" key="2">
    <source>
        <dbReference type="EMBL" id="MBP1859454.1"/>
    </source>
</evidence>
<keyword evidence="1" id="KW-0472">Membrane</keyword>
<feature type="transmembrane region" description="Helical" evidence="1">
    <location>
        <begin position="236"/>
        <end position="256"/>
    </location>
</feature>
<accession>A0ABS4ENC2</accession>
<dbReference type="Proteomes" id="UP000823786">
    <property type="component" value="Unassembled WGS sequence"/>
</dbReference>
<dbReference type="RefSeq" id="WP_209853510.1">
    <property type="nucleotide sequence ID" value="NZ_JAGGJV010000005.1"/>
</dbReference>
<keyword evidence="1" id="KW-0812">Transmembrane</keyword>
<feature type="transmembrane region" description="Helical" evidence="1">
    <location>
        <begin position="294"/>
        <end position="311"/>
    </location>
</feature>
<proteinExistence type="predicted"/>
<keyword evidence="1" id="KW-1133">Transmembrane helix</keyword>